<dbReference type="AlphaFoldDB" id="A0A0E9PKS6"/>
<reference evidence="1" key="2">
    <citation type="journal article" date="2015" name="Fish Shellfish Immunol.">
        <title>Early steps in the European eel (Anguilla anguilla)-Vibrio vulnificus interaction in the gills: Role of the RtxA13 toxin.</title>
        <authorList>
            <person name="Callol A."/>
            <person name="Pajuelo D."/>
            <person name="Ebbesson L."/>
            <person name="Teles M."/>
            <person name="MacKenzie S."/>
            <person name="Amaro C."/>
        </authorList>
    </citation>
    <scope>NUCLEOTIDE SEQUENCE</scope>
</reference>
<dbReference type="EMBL" id="GBXM01104154">
    <property type="protein sequence ID" value="JAH04423.1"/>
    <property type="molecule type" value="Transcribed_RNA"/>
</dbReference>
<name>A0A0E9PKS6_ANGAN</name>
<protein>
    <submittedName>
        <fullName evidence="1">Uncharacterized protein</fullName>
    </submittedName>
</protein>
<reference evidence="1" key="1">
    <citation type="submission" date="2014-11" db="EMBL/GenBank/DDBJ databases">
        <authorList>
            <person name="Amaro Gonzalez C."/>
        </authorList>
    </citation>
    <scope>NUCLEOTIDE SEQUENCE</scope>
</reference>
<proteinExistence type="predicted"/>
<evidence type="ECO:0000313" key="1">
    <source>
        <dbReference type="EMBL" id="JAH04423.1"/>
    </source>
</evidence>
<sequence length="54" mass="5967">MALQPTDITEKLCVRAGSFPLQKNEGEPLSKKLNYLHNVETDSRAGKIHSPCSL</sequence>
<accession>A0A0E9PKS6</accession>
<organism evidence="1">
    <name type="scientific">Anguilla anguilla</name>
    <name type="common">European freshwater eel</name>
    <name type="synonym">Muraena anguilla</name>
    <dbReference type="NCBI Taxonomy" id="7936"/>
    <lineage>
        <taxon>Eukaryota</taxon>
        <taxon>Metazoa</taxon>
        <taxon>Chordata</taxon>
        <taxon>Craniata</taxon>
        <taxon>Vertebrata</taxon>
        <taxon>Euteleostomi</taxon>
        <taxon>Actinopterygii</taxon>
        <taxon>Neopterygii</taxon>
        <taxon>Teleostei</taxon>
        <taxon>Anguilliformes</taxon>
        <taxon>Anguillidae</taxon>
        <taxon>Anguilla</taxon>
    </lineage>
</organism>